<proteinExistence type="predicted"/>
<dbReference type="InterPro" id="IPR011990">
    <property type="entry name" value="TPR-like_helical_dom_sf"/>
</dbReference>
<dbReference type="Pfam" id="PF00226">
    <property type="entry name" value="DnaJ"/>
    <property type="match status" value="1"/>
</dbReference>
<dbReference type="AlphaFoldDB" id="A0A5K3FIA3"/>
<evidence type="ECO:0000256" key="4">
    <source>
        <dbReference type="PROSITE-ProRule" id="PRU00339"/>
    </source>
</evidence>
<dbReference type="Gene3D" id="1.25.40.10">
    <property type="entry name" value="Tetratricopeptide repeat domain"/>
    <property type="match status" value="1"/>
</dbReference>
<dbReference type="Pfam" id="PF14559">
    <property type="entry name" value="TPR_19"/>
    <property type="match status" value="1"/>
</dbReference>
<dbReference type="PANTHER" id="PTHR44140">
    <property type="entry name" value="LD25575P"/>
    <property type="match status" value="1"/>
</dbReference>
<dbReference type="PROSITE" id="PS50076">
    <property type="entry name" value="DNAJ_2"/>
    <property type="match status" value="1"/>
</dbReference>
<dbReference type="SMART" id="SM00028">
    <property type="entry name" value="TPR"/>
    <property type="match status" value="4"/>
</dbReference>
<sequence length="504" mass="56711">MDFCGSCRFTLNALRVLMVICYCSGSETTQKAESLLSDGTMALSKGKLKEALEFYSEAVAADPTNYMAYYRRATAYIAMGRLRSALPDIDRTVKLNPGYVLAHRQRANINLKLGNLKEARASLLILKSDDAESQKILNEISVLEVNIDQAKSFYSNGQYNEAIPLLDYLLNTITSSSELHELRALCNIKIGEQIKGIEELRQSVHMVSDNRAGMLRVSILMYNVGLAARSLEEVRNCLRLDPDDKDCREHYGKVKKLANLISDAQTSADDEKWEKCLSLSNRILDLEGNNSDYVLQGKTLVCRCGARVQPAESLEACDYVIKRMGQSVDPHFDKAEVYINLEKYDEAEAEYRRILELEQNNHKATQGLKNVKNLKARGKKRDYYKILGVRRTANEKEIKQAYRELAGKNHPDRYTDEAEKKAAEKRFLDINDARDVLLDKNMRAQFDSGIDPKDPEAQAGNPFGSGSGFGSPHQFFTGSGPFGFNFHNFDPFGADGGHFEFHFG</sequence>
<reference evidence="9" key="1">
    <citation type="submission" date="2019-11" db="UniProtKB">
        <authorList>
            <consortium name="WormBaseParasite"/>
        </authorList>
    </citation>
    <scope>IDENTIFICATION</scope>
</reference>
<dbReference type="GO" id="GO:0034975">
    <property type="term" value="P:protein folding in endoplasmic reticulum"/>
    <property type="evidence" value="ECO:0007669"/>
    <property type="project" value="TreeGrafter"/>
</dbReference>
<feature type="repeat" description="TPR" evidence="4">
    <location>
        <begin position="32"/>
        <end position="65"/>
    </location>
</feature>
<dbReference type="SUPFAM" id="SSF46565">
    <property type="entry name" value="Chaperone J-domain"/>
    <property type="match status" value="1"/>
</dbReference>
<dbReference type="SMART" id="SM00271">
    <property type="entry name" value="DnaJ"/>
    <property type="match status" value="1"/>
</dbReference>
<evidence type="ECO:0000256" key="2">
    <source>
        <dbReference type="ARBA" id="ARBA00022729"/>
    </source>
</evidence>
<accession>A0A5K3FIA3</accession>
<keyword evidence="2 7" id="KW-0732">Signal</keyword>
<organism evidence="9">
    <name type="scientific">Mesocestoides corti</name>
    <name type="common">Flatworm</name>
    <dbReference type="NCBI Taxonomy" id="53468"/>
    <lineage>
        <taxon>Eukaryota</taxon>
        <taxon>Metazoa</taxon>
        <taxon>Spiralia</taxon>
        <taxon>Lophotrochozoa</taxon>
        <taxon>Platyhelminthes</taxon>
        <taxon>Cestoda</taxon>
        <taxon>Eucestoda</taxon>
        <taxon>Cyclophyllidea</taxon>
        <taxon>Mesocestoididae</taxon>
        <taxon>Mesocestoides</taxon>
    </lineage>
</organism>
<evidence type="ECO:0000256" key="7">
    <source>
        <dbReference type="SAM" id="SignalP"/>
    </source>
</evidence>
<evidence type="ECO:0000256" key="3">
    <source>
        <dbReference type="ARBA" id="ARBA00022824"/>
    </source>
</evidence>
<evidence type="ECO:0000256" key="5">
    <source>
        <dbReference type="SAM" id="Coils"/>
    </source>
</evidence>
<feature type="signal peptide" evidence="7">
    <location>
        <begin position="1"/>
        <end position="25"/>
    </location>
</feature>
<feature type="chain" id="PRO_5024271716" evidence="7">
    <location>
        <begin position="26"/>
        <end position="504"/>
    </location>
</feature>
<dbReference type="GO" id="GO:0051787">
    <property type="term" value="F:misfolded protein binding"/>
    <property type="evidence" value="ECO:0007669"/>
    <property type="project" value="TreeGrafter"/>
</dbReference>
<dbReference type="PROSITE" id="PS50005">
    <property type="entry name" value="TPR"/>
    <property type="match status" value="3"/>
</dbReference>
<dbReference type="WBParaSite" id="MCU_008061-RB">
    <property type="protein sequence ID" value="MCU_008061-RB"/>
    <property type="gene ID" value="MCU_008061"/>
</dbReference>
<feature type="coiled-coil region" evidence="5">
    <location>
        <begin position="341"/>
        <end position="374"/>
    </location>
</feature>
<comment type="subcellular location">
    <subcellularLocation>
        <location evidence="1">Endoplasmic reticulum</location>
    </subcellularLocation>
</comment>
<dbReference type="SUPFAM" id="SSF48452">
    <property type="entry name" value="TPR-like"/>
    <property type="match status" value="1"/>
</dbReference>
<evidence type="ECO:0000313" key="9">
    <source>
        <dbReference type="WBParaSite" id="MCU_008061-RB"/>
    </source>
</evidence>
<feature type="region of interest" description="Disordered" evidence="6">
    <location>
        <begin position="449"/>
        <end position="469"/>
    </location>
</feature>
<keyword evidence="5" id="KW-0175">Coiled coil</keyword>
<feature type="repeat" description="TPR" evidence="4">
    <location>
        <begin position="328"/>
        <end position="361"/>
    </location>
</feature>
<dbReference type="GO" id="GO:0051087">
    <property type="term" value="F:protein-folding chaperone binding"/>
    <property type="evidence" value="ECO:0007669"/>
    <property type="project" value="TreeGrafter"/>
</dbReference>
<name>A0A5K3FIA3_MESCO</name>
<feature type="repeat" description="TPR" evidence="4">
    <location>
        <begin position="66"/>
        <end position="99"/>
    </location>
</feature>
<feature type="domain" description="J" evidence="8">
    <location>
        <begin position="382"/>
        <end position="450"/>
    </location>
</feature>
<dbReference type="GO" id="GO:0005783">
    <property type="term" value="C:endoplasmic reticulum"/>
    <property type="evidence" value="ECO:0007669"/>
    <property type="project" value="UniProtKB-SubCell"/>
</dbReference>
<dbReference type="Gene3D" id="1.10.287.110">
    <property type="entry name" value="DnaJ domain"/>
    <property type="match status" value="1"/>
</dbReference>
<dbReference type="InterPro" id="IPR051727">
    <property type="entry name" value="DnaJ_C3_Co-chaperones"/>
</dbReference>
<dbReference type="Pfam" id="PF13181">
    <property type="entry name" value="TPR_8"/>
    <property type="match status" value="1"/>
</dbReference>
<protein>
    <submittedName>
        <fullName evidence="9">J domain-containing protein</fullName>
    </submittedName>
</protein>
<dbReference type="InterPro" id="IPR001623">
    <property type="entry name" value="DnaJ_domain"/>
</dbReference>
<evidence type="ECO:0000259" key="8">
    <source>
        <dbReference type="PROSITE" id="PS50076"/>
    </source>
</evidence>
<keyword evidence="3" id="KW-0256">Endoplasmic reticulum</keyword>
<dbReference type="PRINTS" id="PR00625">
    <property type="entry name" value="JDOMAIN"/>
</dbReference>
<dbReference type="CDD" id="cd06257">
    <property type="entry name" value="DnaJ"/>
    <property type="match status" value="1"/>
</dbReference>
<evidence type="ECO:0000256" key="1">
    <source>
        <dbReference type="ARBA" id="ARBA00004240"/>
    </source>
</evidence>
<dbReference type="PANTHER" id="PTHR44140:SF2">
    <property type="entry name" value="LD25575P"/>
    <property type="match status" value="1"/>
</dbReference>
<dbReference type="InterPro" id="IPR036869">
    <property type="entry name" value="J_dom_sf"/>
</dbReference>
<dbReference type="InterPro" id="IPR019734">
    <property type="entry name" value="TPR_rpt"/>
</dbReference>
<evidence type="ECO:0000256" key="6">
    <source>
        <dbReference type="SAM" id="MobiDB-lite"/>
    </source>
</evidence>
<keyword evidence="4" id="KW-0802">TPR repeat</keyword>